<reference evidence="1 2" key="1">
    <citation type="submission" date="2024-03" db="EMBL/GenBank/DDBJ databases">
        <title>Mouse gut bacterial collection (mGBC) of GemPharmatech.</title>
        <authorList>
            <person name="He Y."/>
            <person name="Dong L."/>
            <person name="Wu D."/>
            <person name="Gao X."/>
            <person name="Lin Z."/>
        </authorList>
    </citation>
    <scope>NUCLEOTIDE SEQUENCE [LARGE SCALE GENOMIC DNA]</scope>
    <source>
        <strain evidence="1 2">15-30</strain>
    </source>
</reference>
<dbReference type="Proteomes" id="UP001565236">
    <property type="component" value="Unassembled WGS sequence"/>
</dbReference>
<proteinExistence type="predicted"/>
<keyword evidence="2" id="KW-1185">Reference proteome</keyword>
<gene>
    <name evidence="1" type="ORF">AALT52_03300</name>
</gene>
<evidence type="ECO:0000313" key="1">
    <source>
        <dbReference type="EMBL" id="MEY8661923.1"/>
    </source>
</evidence>
<evidence type="ECO:0008006" key="3">
    <source>
        <dbReference type="Google" id="ProtNLM"/>
    </source>
</evidence>
<sequence>MDTAKKTTYFKECCLAYKQTPTDEGVVAKFYTLLGQVKLYVVLEYGVCQLRQTEAGSVLCAYTEEPKIDPNVSGLAVVRLGIERLIQEVLEMHAQSLVIDPGGVDLEISKEQLEQLKQLLVQARNFKLKKLPPEKTLTLENSLRRVIKQDDRIRAAWVVGILLATETEYKYVTIIEYASSGVSGDEQIEFAKSLAEATMTVVGDEEVLFGSTDEVVGAKVKEKFVPFYIKR</sequence>
<organism evidence="1 2">
    <name type="scientific">Ligilactobacillus faecis</name>
    <dbReference type="NCBI Taxonomy" id="762833"/>
    <lineage>
        <taxon>Bacteria</taxon>
        <taxon>Bacillati</taxon>
        <taxon>Bacillota</taxon>
        <taxon>Bacilli</taxon>
        <taxon>Lactobacillales</taxon>
        <taxon>Lactobacillaceae</taxon>
        <taxon>Ligilactobacillus</taxon>
    </lineage>
</organism>
<name>A0ABV4DN69_9LACO</name>
<dbReference type="RefSeq" id="WP_369941136.1">
    <property type="nucleotide sequence ID" value="NZ_JBCLUF010000008.1"/>
</dbReference>
<evidence type="ECO:0000313" key="2">
    <source>
        <dbReference type="Proteomes" id="UP001565236"/>
    </source>
</evidence>
<protein>
    <recommendedName>
        <fullName evidence="3">SseB protein C-terminal domain-containing protein</fullName>
    </recommendedName>
</protein>
<dbReference type="EMBL" id="JBCLUF010000008">
    <property type="protein sequence ID" value="MEY8661923.1"/>
    <property type="molecule type" value="Genomic_DNA"/>
</dbReference>
<accession>A0ABV4DN69</accession>
<comment type="caution">
    <text evidence="1">The sequence shown here is derived from an EMBL/GenBank/DDBJ whole genome shotgun (WGS) entry which is preliminary data.</text>
</comment>